<evidence type="ECO:0000313" key="1">
    <source>
        <dbReference type="EMBL" id="KZL79314.1"/>
    </source>
</evidence>
<feature type="non-terminal residue" evidence="1">
    <location>
        <position position="1"/>
    </location>
</feature>
<feature type="non-terminal residue" evidence="1">
    <location>
        <position position="101"/>
    </location>
</feature>
<keyword evidence="2" id="KW-1185">Reference proteome</keyword>
<name>A0A161VQ81_COLIC</name>
<comment type="caution">
    <text evidence="1">The sequence shown here is derived from an EMBL/GenBank/DDBJ whole genome shotgun (WGS) entry which is preliminary data.</text>
</comment>
<protein>
    <submittedName>
        <fullName evidence="1">Uncharacterized protein</fullName>
    </submittedName>
</protein>
<dbReference type="EMBL" id="LFIW01002119">
    <property type="protein sequence ID" value="KZL79314.1"/>
    <property type="molecule type" value="Genomic_DNA"/>
</dbReference>
<dbReference type="AlphaFoldDB" id="A0A161VQ81"/>
<reference evidence="1 2" key="1">
    <citation type="submission" date="2015-06" db="EMBL/GenBank/DDBJ databases">
        <title>Survival trade-offs in plant roots during colonization by closely related pathogenic and mutualistic fungi.</title>
        <authorList>
            <person name="Hacquard S."/>
            <person name="Kracher B."/>
            <person name="Hiruma K."/>
            <person name="Weinman A."/>
            <person name="Muench P."/>
            <person name="Garrido Oter R."/>
            <person name="Ver Loren van Themaat E."/>
            <person name="Dallerey J.-F."/>
            <person name="Damm U."/>
            <person name="Henrissat B."/>
            <person name="Lespinet O."/>
            <person name="Thon M."/>
            <person name="Kemen E."/>
            <person name="McHardy A.C."/>
            <person name="Schulze-Lefert P."/>
            <person name="O'Connell R.J."/>
        </authorList>
    </citation>
    <scope>NUCLEOTIDE SEQUENCE [LARGE SCALE GENOMIC DNA]</scope>
    <source>
        <strain evidence="1 2">MAFF 238704</strain>
    </source>
</reference>
<dbReference type="Proteomes" id="UP000076584">
    <property type="component" value="Unassembled WGS sequence"/>
</dbReference>
<gene>
    <name evidence="1" type="ORF">CI238_12422</name>
</gene>
<organism evidence="1 2">
    <name type="scientific">Colletotrichum incanum</name>
    <name type="common">Soybean anthracnose fungus</name>
    <dbReference type="NCBI Taxonomy" id="1573173"/>
    <lineage>
        <taxon>Eukaryota</taxon>
        <taxon>Fungi</taxon>
        <taxon>Dikarya</taxon>
        <taxon>Ascomycota</taxon>
        <taxon>Pezizomycotina</taxon>
        <taxon>Sordariomycetes</taxon>
        <taxon>Hypocreomycetidae</taxon>
        <taxon>Glomerellales</taxon>
        <taxon>Glomerellaceae</taxon>
        <taxon>Colletotrichum</taxon>
        <taxon>Colletotrichum spaethianum species complex</taxon>
    </lineage>
</organism>
<proteinExistence type="predicted"/>
<evidence type="ECO:0000313" key="2">
    <source>
        <dbReference type="Proteomes" id="UP000076584"/>
    </source>
</evidence>
<sequence length="101" mass="11698">LFSKDEVGYKRLKFPLTNNPSIGLNDITKNLLAIFRVKKAYITSYFYRFCNKNVIFSKGYPYNPLKLYKALPNDLKRSGEIEVLRDSKDEASLTKRPKQGS</sequence>
<accession>A0A161VQ81</accession>